<evidence type="ECO:0000313" key="3">
    <source>
        <dbReference type="Proteomes" id="UP000176650"/>
    </source>
</evidence>
<feature type="transmembrane region" description="Helical" evidence="1">
    <location>
        <begin position="50"/>
        <end position="73"/>
    </location>
</feature>
<reference evidence="2 3" key="1">
    <citation type="journal article" date="2016" name="Nat. Commun.">
        <title>Thousands of microbial genomes shed light on interconnected biogeochemical processes in an aquifer system.</title>
        <authorList>
            <person name="Anantharaman K."/>
            <person name="Brown C.T."/>
            <person name="Hug L.A."/>
            <person name="Sharon I."/>
            <person name="Castelle C.J."/>
            <person name="Probst A.J."/>
            <person name="Thomas B.C."/>
            <person name="Singh A."/>
            <person name="Wilkins M.J."/>
            <person name="Karaoz U."/>
            <person name="Brodie E.L."/>
            <person name="Williams K.H."/>
            <person name="Hubbard S.S."/>
            <person name="Banfield J.F."/>
        </authorList>
    </citation>
    <scope>NUCLEOTIDE SEQUENCE [LARGE SCALE GENOMIC DNA]</scope>
</reference>
<evidence type="ECO:0000256" key="1">
    <source>
        <dbReference type="SAM" id="Phobius"/>
    </source>
</evidence>
<sequence length="137" mass="14620">MLAALTIIFVPFFAFSAGLVPCGGSGASDTPTTPCTLCHLYTLGQTVINFLMWTIAPVIATFAIAWGGFKILISGASPGQRNEGIGIIKKTLTGLLIIFSAWIIINELLLFFASSQTSGTAQIRNMPLPWNKVVCIK</sequence>
<keyword evidence="1" id="KW-0812">Transmembrane</keyword>
<keyword evidence="1" id="KW-1133">Transmembrane helix</keyword>
<dbReference type="Proteomes" id="UP000176650">
    <property type="component" value="Unassembled WGS sequence"/>
</dbReference>
<dbReference type="EMBL" id="MEYS01000001">
    <property type="protein sequence ID" value="OGD34458.1"/>
    <property type="molecule type" value="Genomic_DNA"/>
</dbReference>
<protein>
    <submittedName>
        <fullName evidence="2">Uncharacterized protein</fullName>
    </submittedName>
</protein>
<gene>
    <name evidence="2" type="ORF">A2988_02960</name>
</gene>
<comment type="caution">
    <text evidence="2">The sequence shown here is derived from an EMBL/GenBank/DDBJ whole genome shotgun (WGS) entry which is preliminary data.</text>
</comment>
<keyword evidence="1" id="KW-0472">Membrane</keyword>
<accession>A0A1F5BV50</accession>
<proteinExistence type="predicted"/>
<organism evidence="2 3">
    <name type="scientific">Candidatus Azambacteria bacterium RIFCSPLOWO2_01_FULL_46_25</name>
    <dbReference type="NCBI Taxonomy" id="1797298"/>
    <lineage>
        <taxon>Bacteria</taxon>
        <taxon>Candidatus Azamiibacteriota</taxon>
    </lineage>
</organism>
<dbReference type="AlphaFoldDB" id="A0A1F5BV50"/>
<dbReference type="InterPro" id="IPR043993">
    <property type="entry name" value="T4SS_pilin"/>
</dbReference>
<dbReference type="Pfam" id="PF18895">
    <property type="entry name" value="T4SS_pilin"/>
    <property type="match status" value="1"/>
</dbReference>
<name>A0A1F5BV50_9BACT</name>
<evidence type="ECO:0000313" key="2">
    <source>
        <dbReference type="EMBL" id="OGD34458.1"/>
    </source>
</evidence>
<feature type="transmembrane region" description="Helical" evidence="1">
    <location>
        <begin position="94"/>
        <end position="113"/>
    </location>
</feature>